<dbReference type="PROSITE" id="PS50005">
    <property type="entry name" value="TPR"/>
    <property type="match status" value="1"/>
</dbReference>
<dbReference type="AlphaFoldDB" id="A0A399ERD8"/>
<dbReference type="SMART" id="SM00028">
    <property type="entry name" value="TPR"/>
    <property type="match status" value="3"/>
</dbReference>
<organism evidence="2 3">
    <name type="scientific">Calidithermus roseus</name>
    <dbReference type="NCBI Taxonomy" id="1644118"/>
    <lineage>
        <taxon>Bacteria</taxon>
        <taxon>Thermotogati</taxon>
        <taxon>Deinococcota</taxon>
        <taxon>Deinococci</taxon>
        <taxon>Thermales</taxon>
        <taxon>Thermaceae</taxon>
        <taxon>Calidithermus</taxon>
    </lineage>
</organism>
<comment type="caution">
    <text evidence="2">The sequence shown here is derived from an EMBL/GenBank/DDBJ whole genome shotgun (WGS) entry which is preliminary data.</text>
</comment>
<gene>
    <name evidence="2" type="ORF">Mrose_01778</name>
</gene>
<protein>
    <recommendedName>
        <fullName evidence="4">Serine/threonine-protein kinase PknK</fullName>
    </recommendedName>
</protein>
<dbReference type="OrthoDB" id="23704at2"/>
<dbReference type="Proteomes" id="UP000265341">
    <property type="component" value="Unassembled WGS sequence"/>
</dbReference>
<reference evidence="2 3" key="1">
    <citation type="submission" date="2018-08" db="EMBL/GenBank/DDBJ databases">
        <title>Meiothermus roseus NBRC 110900 genome sequencing project.</title>
        <authorList>
            <person name="Da Costa M.S."/>
            <person name="Albuquerque L."/>
            <person name="Raposo P."/>
            <person name="Froufe H.J.C."/>
            <person name="Barroso C.S."/>
            <person name="Egas C."/>
        </authorList>
    </citation>
    <scope>NUCLEOTIDE SEQUENCE [LARGE SCALE GENOMIC DNA]</scope>
    <source>
        <strain evidence="2 3">NBRC 110900</strain>
    </source>
</reference>
<evidence type="ECO:0008006" key="4">
    <source>
        <dbReference type="Google" id="ProtNLM"/>
    </source>
</evidence>
<evidence type="ECO:0000313" key="3">
    <source>
        <dbReference type="Proteomes" id="UP000265341"/>
    </source>
</evidence>
<feature type="repeat" description="TPR" evidence="1">
    <location>
        <begin position="545"/>
        <end position="578"/>
    </location>
</feature>
<proteinExistence type="predicted"/>
<dbReference type="InterPro" id="IPR011990">
    <property type="entry name" value="TPR-like_helical_dom_sf"/>
</dbReference>
<keyword evidence="3" id="KW-1185">Reference proteome</keyword>
<evidence type="ECO:0000256" key="1">
    <source>
        <dbReference type="PROSITE-ProRule" id="PRU00339"/>
    </source>
</evidence>
<dbReference type="Gene3D" id="1.25.40.10">
    <property type="entry name" value="Tetratricopeptide repeat domain"/>
    <property type="match status" value="1"/>
</dbReference>
<dbReference type="InterPro" id="IPR019734">
    <property type="entry name" value="TPR_rpt"/>
</dbReference>
<sequence>MPYRVPKSRLLPPRTAREVSRLRLSEVVRQGFAKSPVLVLAAGAGWGKSTLMASLMAGGGVWVTLAEDCQDPVVLGWHLLEAYRPRLGRRGLEVEQALEHGAWAQAAEALLEELAARHNPLAPARVLVLDEAQRAASRETLAFLRTLSQAPALQMAVLSRRAAPWEVLGRVLGERELAFDAEEALELAVAIAPELPAFEVEQAHSLVRGWPLGLRLLLRAMQRGARPEEAFYAHPDPAGLLAYLLPSLPESVQKIAARASVLGELGPEEFAWMRDVSALEPYASDLLLEWVGGRIRFHPLVRQALISLLEPAEVRGLLTRAADAALERGEGVRAAGYLLEAGRLGHAADLVMSQGAEWLRRGLTYTVLAMLERIPQEMFATRPALHYLHAEGLRQAGRYAEAERAYRRALESGVEQANLGLARLFLDTVEPARAWPHLEAARKTHPEEAKRLWAENLLNSGRVAEAAAMGMEGPRLWLRGGQPERALQELRREHTRSLPVAQNHREGTLLLALLEAVAGDAESAQAMAHKGRREGETLGSPFVVALAEARLGHALLAQNRWEEARAAYERALALAEGGPARLKVEALGGLAAVGDARAYADMIRLSREAGDPWVEAFMTLAVAYAHLRRGEPFGLPALTAIEDPFLLALVAAYPWSSAPAELLERYPFLAQPTLFAPPIHRARRLLWEAGKLPLPYHPGVRVEIFALGGLSLRVEGREVRLKREKTRLLLALLLLQDWSKEALLETLGVSDGEFRVLWSELLGALEPGRPSRVPGYFLKPYGLAKVPELWVDLWNPPDSSSLPLEGFDHPEIDRFREAYRASRRQRLLLSGEPASWLEALRLEPTDEATLERLLQTPLAIEAWGLYASAMHELGLEPNPRLERFRYLR</sequence>
<dbReference type="RefSeq" id="WP_119277505.1">
    <property type="nucleotide sequence ID" value="NZ_QWLA01000030.1"/>
</dbReference>
<keyword evidence="1" id="KW-0802">TPR repeat</keyword>
<evidence type="ECO:0000313" key="2">
    <source>
        <dbReference type="EMBL" id="RIH86365.1"/>
    </source>
</evidence>
<dbReference type="SUPFAM" id="SSF48452">
    <property type="entry name" value="TPR-like"/>
    <property type="match status" value="1"/>
</dbReference>
<dbReference type="EMBL" id="QWLA01000030">
    <property type="protein sequence ID" value="RIH86365.1"/>
    <property type="molecule type" value="Genomic_DNA"/>
</dbReference>
<accession>A0A399ERD8</accession>
<name>A0A399ERD8_9DEIN</name>